<organism evidence="1 2">
    <name type="scientific">Chamaesiphon polymorphus CCALA 037</name>
    <dbReference type="NCBI Taxonomy" id="2107692"/>
    <lineage>
        <taxon>Bacteria</taxon>
        <taxon>Bacillati</taxon>
        <taxon>Cyanobacteriota</taxon>
        <taxon>Cyanophyceae</taxon>
        <taxon>Gomontiellales</taxon>
        <taxon>Chamaesiphonaceae</taxon>
        <taxon>Chamaesiphon</taxon>
    </lineage>
</organism>
<dbReference type="OrthoDB" id="7069048at2"/>
<dbReference type="AlphaFoldDB" id="A0A2T1GNK2"/>
<protein>
    <submittedName>
        <fullName evidence="1">Uncharacterized protein</fullName>
    </submittedName>
</protein>
<evidence type="ECO:0000313" key="1">
    <source>
        <dbReference type="EMBL" id="PSB59508.1"/>
    </source>
</evidence>
<sequence>MFYHRINLVYESKKHKIDRLASQPNEWQSYLPHLSPRDRLLEVFKNEYMRTDPTYFKIVGQIWTDRELVGHSSSTIEVLLGIERFSAHRDRSPNIIHMMTEVERQKLADLPDEFRIYRGHDERLLNEISWTLDLNVAGQYAVGWKEKRQISTGIVSKQDVIAFIDRWQESEIIVPARVVRNIETQPAIRIEQ</sequence>
<reference evidence="1 2" key="1">
    <citation type="submission" date="2018-03" db="EMBL/GenBank/DDBJ databases">
        <title>The ancient ancestry and fast evolution of plastids.</title>
        <authorList>
            <person name="Moore K.R."/>
            <person name="Magnabosco C."/>
            <person name="Momper L."/>
            <person name="Gold D.A."/>
            <person name="Bosak T."/>
            <person name="Fournier G.P."/>
        </authorList>
    </citation>
    <scope>NUCLEOTIDE SEQUENCE [LARGE SCALE GENOMIC DNA]</scope>
    <source>
        <strain evidence="1 2">CCALA 037</strain>
    </source>
</reference>
<keyword evidence="2" id="KW-1185">Reference proteome</keyword>
<name>A0A2T1GNK2_9CYAN</name>
<comment type="caution">
    <text evidence="1">The sequence shown here is derived from an EMBL/GenBank/DDBJ whole genome shotgun (WGS) entry which is preliminary data.</text>
</comment>
<dbReference type="EMBL" id="PVWO01000004">
    <property type="protein sequence ID" value="PSB59508.1"/>
    <property type="molecule type" value="Genomic_DNA"/>
</dbReference>
<evidence type="ECO:0000313" key="2">
    <source>
        <dbReference type="Proteomes" id="UP000238937"/>
    </source>
</evidence>
<proteinExistence type="predicted"/>
<dbReference type="RefSeq" id="WP_106299362.1">
    <property type="nucleotide sequence ID" value="NZ_PVWO01000004.1"/>
</dbReference>
<dbReference type="Proteomes" id="UP000238937">
    <property type="component" value="Unassembled WGS sequence"/>
</dbReference>
<accession>A0A2T1GNK2</accession>
<gene>
    <name evidence="1" type="ORF">C7B77_00500</name>
</gene>